<comment type="caution">
    <text evidence="11">The sequence shown here is derived from an EMBL/GenBank/DDBJ whole genome shotgun (WGS) entry which is preliminary data.</text>
</comment>
<dbReference type="GO" id="GO:0003743">
    <property type="term" value="F:translation initiation factor activity"/>
    <property type="evidence" value="ECO:0007669"/>
    <property type="project" value="UniProtKB-KW"/>
</dbReference>
<name>A0A6V7H9G4_9HYME</name>
<keyword evidence="12" id="KW-1185">Reference proteome</keyword>
<evidence type="ECO:0000256" key="1">
    <source>
        <dbReference type="ARBA" id="ARBA00004514"/>
    </source>
</evidence>
<dbReference type="Proteomes" id="UP000752696">
    <property type="component" value="Unassembled WGS sequence"/>
</dbReference>
<evidence type="ECO:0000256" key="5">
    <source>
        <dbReference type="ARBA" id="ARBA00022917"/>
    </source>
</evidence>
<sequence>DIELQKSAVIPVKMTNKKGNISEKSREEIKAEREAKKAAKAHAKAKAKSTKISDKDPSNNNKSTSSNSIKNRTSNDTPETVTNKNVESSNKISVITKTSNTCEKDGEVVPEISNEGKSKAELRAERRAKQEAQRAAKQQILSEKNKNKEEDNNNNNSNNNNKPATHTITVIDTVKKVSPKKIQKINIHEINLFKHLYHEREQAIVNVPFVNSNIHPAIIRLGAQYASKIIVGSNARCVAFLAGVKQLIQDFERPPQADFIRGFEANLQESVAYLHHCRPLAVSMYNALKHLKWQMTQFSSSLSDVDVKNKLSNAIDTYIREQIELADKAISITIQTKISNGDVILTYGYSSLIHKILLDAHTAAKEFRVIVVDGRPWLEGKEQLKRLAKHGIECSYILINALSYIMPEVNKVFLGAHAILANGSVMSRVGTAQVALMARAFNIPVLVACETHKSCERVQTDSIVYNELGNADELAQDYRNGAQKSLLMKWRTKRLLSLLNIVYDFTPANLVTAVVTELAILPCTSVPVILRIKPSEI</sequence>
<evidence type="ECO:0000313" key="12">
    <source>
        <dbReference type="Proteomes" id="UP000752696"/>
    </source>
</evidence>
<reference evidence="11" key="1">
    <citation type="submission" date="2020-07" db="EMBL/GenBank/DDBJ databases">
        <authorList>
            <person name="Nazaruddin N."/>
        </authorList>
    </citation>
    <scope>NUCLEOTIDE SEQUENCE</scope>
</reference>
<dbReference type="Gene3D" id="3.40.50.10470">
    <property type="entry name" value="Translation initiation factor eif-2b, domain 2"/>
    <property type="match status" value="1"/>
</dbReference>
<feature type="region of interest" description="Disordered" evidence="10">
    <location>
        <begin position="1"/>
        <end position="166"/>
    </location>
</feature>
<feature type="compositionally biased region" description="Low complexity" evidence="10">
    <location>
        <begin position="153"/>
        <end position="162"/>
    </location>
</feature>
<evidence type="ECO:0000256" key="10">
    <source>
        <dbReference type="SAM" id="MobiDB-lite"/>
    </source>
</evidence>
<evidence type="ECO:0000313" key="11">
    <source>
        <dbReference type="EMBL" id="CAD1476245.1"/>
    </source>
</evidence>
<evidence type="ECO:0000256" key="8">
    <source>
        <dbReference type="ARBA" id="ARBA00046432"/>
    </source>
</evidence>
<evidence type="ECO:0000256" key="9">
    <source>
        <dbReference type="RuleBase" id="RU003814"/>
    </source>
</evidence>
<dbReference type="InterPro" id="IPR037171">
    <property type="entry name" value="NagB/RpiA_transferase-like"/>
</dbReference>
<evidence type="ECO:0000256" key="4">
    <source>
        <dbReference type="ARBA" id="ARBA00022540"/>
    </source>
</evidence>
<dbReference type="InterPro" id="IPR042529">
    <property type="entry name" value="IF_2B-like_C"/>
</dbReference>
<dbReference type="AlphaFoldDB" id="A0A6V7H9G4"/>
<dbReference type="SUPFAM" id="SSF100950">
    <property type="entry name" value="NagB/RpiA/CoA transferase-like"/>
    <property type="match status" value="1"/>
</dbReference>
<evidence type="ECO:0000256" key="2">
    <source>
        <dbReference type="ARBA" id="ARBA00007251"/>
    </source>
</evidence>
<dbReference type="EMBL" id="CAJDYZ010009147">
    <property type="protein sequence ID" value="CAD1476245.1"/>
    <property type="molecule type" value="Genomic_DNA"/>
</dbReference>
<accession>A0A6V7H9G4</accession>
<keyword evidence="5" id="KW-0648">Protein biosynthesis</keyword>
<feature type="compositionally biased region" description="Basic residues" evidence="10">
    <location>
        <begin position="38"/>
        <end position="49"/>
    </location>
</feature>
<feature type="compositionally biased region" description="Basic and acidic residues" evidence="10">
    <location>
        <begin position="114"/>
        <end position="134"/>
    </location>
</feature>
<feature type="compositionally biased region" description="Low complexity" evidence="10">
    <location>
        <begin position="58"/>
        <end position="75"/>
    </location>
</feature>
<dbReference type="PANTHER" id="PTHR10233">
    <property type="entry name" value="TRANSLATION INITIATION FACTOR EIF-2B"/>
    <property type="match status" value="1"/>
</dbReference>
<dbReference type="GO" id="GO:0005829">
    <property type="term" value="C:cytosol"/>
    <property type="evidence" value="ECO:0007669"/>
    <property type="project" value="UniProtKB-SubCell"/>
</dbReference>
<dbReference type="PANTHER" id="PTHR10233:SF14">
    <property type="entry name" value="TRANSLATION INITIATION FACTOR EIF-2B SUBUNIT DELTA"/>
    <property type="match status" value="1"/>
</dbReference>
<comment type="similarity">
    <text evidence="2 9">Belongs to the eIF-2B alpha/beta/delta subunits family.</text>
</comment>
<gene>
    <name evidence="11" type="ORF">MHI_LOCUS629157</name>
</gene>
<feature type="compositionally biased region" description="Basic and acidic residues" evidence="10">
    <location>
        <begin position="20"/>
        <end position="37"/>
    </location>
</feature>
<organism evidence="11 12">
    <name type="scientific">Heterotrigona itama</name>
    <dbReference type="NCBI Taxonomy" id="395501"/>
    <lineage>
        <taxon>Eukaryota</taxon>
        <taxon>Metazoa</taxon>
        <taxon>Ecdysozoa</taxon>
        <taxon>Arthropoda</taxon>
        <taxon>Hexapoda</taxon>
        <taxon>Insecta</taxon>
        <taxon>Pterygota</taxon>
        <taxon>Neoptera</taxon>
        <taxon>Endopterygota</taxon>
        <taxon>Hymenoptera</taxon>
        <taxon>Apocrita</taxon>
        <taxon>Aculeata</taxon>
        <taxon>Apoidea</taxon>
        <taxon>Anthophila</taxon>
        <taxon>Apidae</taxon>
        <taxon>Heterotrigona</taxon>
    </lineage>
</organism>
<keyword evidence="4" id="KW-0396">Initiation factor</keyword>
<evidence type="ECO:0000256" key="6">
    <source>
        <dbReference type="ARBA" id="ARBA00044147"/>
    </source>
</evidence>
<proteinExistence type="inferred from homology"/>
<evidence type="ECO:0000256" key="3">
    <source>
        <dbReference type="ARBA" id="ARBA00022490"/>
    </source>
</evidence>
<dbReference type="Pfam" id="PF01008">
    <property type="entry name" value="IF-2B"/>
    <property type="match status" value="1"/>
</dbReference>
<feature type="compositionally biased region" description="Polar residues" evidence="10">
    <location>
        <begin position="76"/>
        <end position="101"/>
    </location>
</feature>
<feature type="non-terminal residue" evidence="11">
    <location>
        <position position="537"/>
    </location>
</feature>
<keyword evidence="3" id="KW-0963">Cytoplasm</keyword>
<dbReference type="InterPro" id="IPR000649">
    <property type="entry name" value="IF-2B-related"/>
</dbReference>
<dbReference type="OrthoDB" id="10254737at2759"/>
<evidence type="ECO:0000256" key="7">
    <source>
        <dbReference type="ARBA" id="ARBA00044356"/>
    </source>
</evidence>
<protein>
    <recommendedName>
        <fullName evidence="6">Translation initiation factor eIF2B subunit delta</fullName>
    </recommendedName>
    <alternativeName>
        <fullName evidence="7">eIF2B GDP-GTP exchange factor subunit delta</fullName>
    </alternativeName>
</protein>
<comment type="subcellular location">
    <subcellularLocation>
        <location evidence="1">Cytoplasm</location>
        <location evidence="1">Cytosol</location>
    </subcellularLocation>
</comment>
<comment type="subunit">
    <text evidence="8">Component of the translation initiation factor 2B (eIF2B) complex which is a heterodecamer of two sets of five different subunits: alpha, beta, gamma, delta and epsilon. Subunits alpha, beta and delta comprise a regulatory subcomplex and subunits epsilon and gamma comprise a catalytic subcomplex. Within the complex, the hexameric regulatory complex resides at the center, with the two heterodimeric catalytic subcomplexes bound on opposite sides.</text>
</comment>